<evidence type="ECO:0000313" key="3">
    <source>
        <dbReference type="Proteomes" id="UP000271098"/>
    </source>
</evidence>
<sequence>MPLAGAAAKAGPSPRLSSRTAVGGTTGHSNGRDLVIGEPVLVSHFSASPRTMRMFPDGLSSILSSQAVTQQMMNHFRRGATTTASAPTDDDHHRTLPDGVSFAMLQPSGFGQQEPLMPDCGIASSRYSAASSSATSASRARDFRSRFLGAISFAMLQPSGFGQQEPLMPDCGIASSRYSAASSSATSASRARDFRSRFLGASNRRMGMVLLTPPGNNDSSTSSSSAAAAADERRKQLRRNRPRDMSCDPSLMRGLPRHDRIYDRVARDDLYCDSGDDYPPPAAADLLTVGRHYDRYAMNRNDNAASSGLRYSGDVLSDGSQNYDDSRNLLRQDVAAERDQDRSLASDRLFRSRLIVNADGYYGHIPANGPENRQIGSNFCQMRQSLNKDVRWGIATTTYGTIDGSSVGD</sequence>
<dbReference type="EMBL" id="UYRT01088108">
    <property type="protein sequence ID" value="VDN33360.1"/>
    <property type="molecule type" value="Genomic_DNA"/>
</dbReference>
<name>A0A183EE10_9BILA</name>
<protein>
    <submittedName>
        <fullName evidence="2 4">Uncharacterized protein</fullName>
    </submittedName>
</protein>
<dbReference type="AlphaFoldDB" id="A0A183EE10"/>
<proteinExistence type="predicted"/>
<dbReference type="Proteomes" id="UP000271098">
    <property type="component" value="Unassembled WGS sequence"/>
</dbReference>
<feature type="region of interest" description="Disordered" evidence="1">
    <location>
        <begin position="208"/>
        <end position="253"/>
    </location>
</feature>
<feature type="compositionally biased region" description="Low complexity" evidence="1">
    <location>
        <begin position="219"/>
        <end position="229"/>
    </location>
</feature>
<evidence type="ECO:0000256" key="1">
    <source>
        <dbReference type="SAM" id="MobiDB-lite"/>
    </source>
</evidence>
<dbReference type="WBParaSite" id="GPUH_0001922601-mRNA-1">
    <property type="protein sequence ID" value="GPUH_0001922601-mRNA-1"/>
    <property type="gene ID" value="GPUH_0001922601"/>
</dbReference>
<reference evidence="4" key="1">
    <citation type="submission" date="2016-06" db="UniProtKB">
        <authorList>
            <consortium name="WormBaseParasite"/>
        </authorList>
    </citation>
    <scope>IDENTIFICATION</scope>
</reference>
<dbReference type="OrthoDB" id="10003330at2759"/>
<reference evidence="2 3" key="2">
    <citation type="submission" date="2018-11" db="EMBL/GenBank/DDBJ databases">
        <authorList>
            <consortium name="Pathogen Informatics"/>
        </authorList>
    </citation>
    <scope>NUCLEOTIDE SEQUENCE [LARGE SCALE GENOMIC DNA]</scope>
</reference>
<organism evidence="4">
    <name type="scientific">Gongylonema pulchrum</name>
    <dbReference type="NCBI Taxonomy" id="637853"/>
    <lineage>
        <taxon>Eukaryota</taxon>
        <taxon>Metazoa</taxon>
        <taxon>Ecdysozoa</taxon>
        <taxon>Nematoda</taxon>
        <taxon>Chromadorea</taxon>
        <taxon>Rhabditida</taxon>
        <taxon>Spirurina</taxon>
        <taxon>Spiruromorpha</taxon>
        <taxon>Spiruroidea</taxon>
        <taxon>Gongylonematidae</taxon>
        <taxon>Gongylonema</taxon>
    </lineage>
</organism>
<keyword evidence="3" id="KW-1185">Reference proteome</keyword>
<feature type="region of interest" description="Disordered" evidence="1">
    <location>
        <begin position="1"/>
        <end position="33"/>
    </location>
</feature>
<evidence type="ECO:0000313" key="4">
    <source>
        <dbReference type="WBParaSite" id="GPUH_0001922601-mRNA-1"/>
    </source>
</evidence>
<gene>
    <name evidence="2" type="ORF">GPUH_LOCUS19200</name>
</gene>
<evidence type="ECO:0000313" key="2">
    <source>
        <dbReference type="EMBL" id="VDN33360.1"/>
    </source>
</evidence>
<accession>A0A183EE10</accession>